<name>A0A0G8AY56_9SYNE</name>
<gene>
    <name evidence="1" type="ORF">TQ37_02335</name>
</gene>
<reference evidence="1 2" key="2">
    <citation type="submission" date="2015-05" db="EMBL/GenBank/DDBJ databases">
        <title>Lifestyle Evolution in Cyanobacterial Symbionts of Sponges.</title>
        <authorList>
            <person name="Burgsdorf I."/>
            <person name="Slaby B.M."/>
            <person name="Handley K.M."/>
            <person name="Haber M."/>
            <person name="Blom J."/>
            <person name="Marshall C.W."/>
            <person name="Gilbert J.A."/>
            <person name="Hentschel U."/>
            <person name="Steindler L."/>
        </authorList>
    </citation>
    <scope>NUCLEOTIDE SEQUENCE [LARGE SCALE GENOMIC DNA]</scope>
    <source>
        <strain evidence="1">15L</strain>
    </source>
</reference>
<accession>A0A0G8AY56</accession>
<comment type="caution">
    <text evidence="1">The sequence shown here is derived from an EMBL/GenBank/DDBJ whole genome shotgun (WGS) entry which is preliminary data.</text>
</comment>
<dbReference type="PATRIC" id="fig|1608419.3.peg.1867"/>
<sequence>MTSQDWFEDLNHGLETWLDAWLAHHPGQGALLEEEDRSQARSVGTNNALRLRQEARKLRQVLLQQGEAVQVWRQRYQEALASHNYTLARQCADHERICRQDGQVMWERLETIGSLRPEEWQTTAARGGWRVTEAPASLEQAWSNFVVERELRELQRQGDQP</sequence>
<proteinExistence type="predicted"/>
<evidence type="ECO:0000313" key="1">
    <source>
        <dbReference type="EMBL" id="KKZ14051.1"/>
    </source>
</evidence>
<dbReference type="AlphaFoldDB" id="A0A0G8AY56"/>
<protein>
    <submittedName>
        <fullName evidence="1">Uncharacterized protein</fullName>
    </submittedName>
</protein>
<reference evidence="1 2" key="1">
    <citation type="submission" date="2015-02" db="EMBL/GenBank/DDBJ databases">
        <authorList>
            <person name="Slaby B."/>
            <person name="Hentschel U."/>
        </authorList>
    </citation>
    <scope>NUCLEOTIDE SEQUENCE [LARGE SCALE GENOMIC DNA]</scope>
    <source>
        <strain evidence="1">15L</strain>
    </source>
</reference>
<organism evidence="1 2">
    <name type="scientific">Candidatus Synechococcus spongiarum 15L</name>
    <dbReference type="NCBI Taxonomy" id="1608419"/>
    <lineage>
        <taxon>Bacteria</taxon>
        <taxon>Bacillati</taxon>
        <taxon>Cyanobacteriota</taxon>
        <taxon>Cyanophyceae</taxon>
        <taxon>Synechococcales</taxon>
        <taxon>Synechococcaceae</taxon>
        <taxon>Synechococcus</taxon>
    </lineage>
</organism>
<dbReference type="EMBL" id="JYFQ01000053">
    <property type="protein sequence ID" value="KKZ14051.1"/>
    <property type="molecule type" value="Genomic_DNA"/>
</dbReference>
<dbReference type="Proteomes" id="UP000035037">
    <property type="component" value="Unassembled WGS sequence"/>
</dbReference>
<evidence type="ECO:0000313" key="2">
    <source>
        <dbReference type="Proteomes" id="UP000035037"/>
    </source>
</evidence>